<evidence type="ECO:0000256" key="2">
    <source>
        <dbReference type="ARBA" id="ARBA00023136"/>
    </source>
</evidence>
<dbReference type="Pfam" id="PF13927">
    <property type="entry name" value="Ig_3"/>
    <property type="match status" value="1"/>
</dbReference>
<evidence type="ECO:0000259" key="7">
    <source>
        <dbReference type="PROSITE" id="PS50835"/>
    </source>
</evidence>
<dbReference type="InterPro" id="IPR013783">
    <property type="entry name" value="Ig-like_fold"/>
</dbReference>
<keyword evidence="5" id="KW-0393">Immunoglobulin domain</keyword>
<evidence type="ECO:0000256" key="5">
    <source>
        <dbReference type="ARBA" id="ARBA00023319"/>
    </source>
</evidence>
<dbReference type="PANTHER" id="PTHR11640:SF155">
    <property type="entry name" value="IG-LIKE DOMAIN-CONTAINING PROTEIN"/>
    <property type="match status" value="1"/>
</dbReference>
<feature type="domain" description="Ig-like" evidence="7">
    <location>
        <begin position="83"/>
        <end position="159"/>
    </location>
</feature>
<reference evidence="8 9" key="1">
    <citation type="submission" date="2023-11" db="EMBL/GenBank/DDBJ databases">
        <title>Halocaridina rubra genome assembly.</title>
        <authorList>
            <person name="Smith C."/>
        </authorList>
    </citation>
    <scope>NUCLEOTIDE SEQUENCE [LARGE SCALE GENOMIC DNA]</scope>
    <source>
        <strain evidence="8">EP-1</strain>
        <tissue evidence="8">Whole</tissue>
    </source>
</reference>
<dbReference type="SMART" id="SM00409">
    <property type="entry name" value="IG"/>
    <property type="match status" value="3"/>
</dbReference>
<dbReference type="AlphaFoldDB" id="A0AAN8WY48"/>
<dbReference type="PROSITE" id="PS50835">
    <property type="entry name" value="IG_LIKE"/>
    <property type="match status" value="3"/>
</dbReference>
<organism evidence="8 9">
    <name type="scientific">Halocaridina rubra</name>
    <name type="common">Hawaiian red shrimp</name>
    <dbReference type="NCBI Taxonomy" id="373956"/>
    <lineage>
        <taxon>Eukaryota</taxon>
        <taxon>Metazoa</taxon>
        <taxon>Ecdysozoa</taxon>
        <taxon>Arthropoda</taxon>
        <taxon>Crustacea</taxon>
        <taxon>Multicrustacea</taxon>
        <taxon>Malacostraca</taxon>
        <taxon>Eumalacostraca</taxon>
        <taxon>Eucarida</taxon>
        <taxon>Decapoda</taxon>
        <taxon>Pleocyemata</taxon>
        <taxon>Caridea</taxon>
        <taxon>Atyoidea</taxon>
        <taxon>Atyidae</taxon>
        <taxon>Halocaridina</taxon>
    </lineage>
</organism>
<dbReference type="Proteomes" id="UP001381693">
    <property type="component" value="Unassembled WGS sequence"/>
</dbReference>
<keyword evidence="4" id="KW-0325">Glycoprotein</keyword>
<comment type="caution">
    <text evidence="8">The sequence shown here is derived from an EMBL/GenBank/DDBJ whole genome shotgun (WGS) entry which is preliminary data.</text>
</comment>
<accession>A0AAN8WY48</accession>
<feature type="domain" description="Ig-like" evidence="7">
    <location>
        <begin position="180"/>
        <end position="270"/>
    </location>
</feature>
<keyword evidence="3" id="KW-1015">Disulfide bond</keyword>
<gene>
    <name evidence="8" type="ORF">SK128_005796</name>
</gene>
<dbReference type="CDD" id="cd00096">
    <property type="entry name" value="Ig"/>
    <property type="match status" value="1"/>
</dbReference>
<evidence type="ECO:0000256" key="6">
    <source>
        <dbReference type="SAM" id="SignalP"/>
    </source>
</evidence>
<protein>
    <recommendedName>
        <fullName evidence="7">Ig-like domain-containing protein</fullName>
    </recommendedName>
</protein>
<dbReference type="InterPro" id="IPR007110">
    <property type="entry name" value="Ig-like_dom"/>
</dbReference>
<dbReference type="Pfam" id="PF08205">
    <property type="entry name" value="C2-set_2"/>
    <property type="match status" value="1"/>
</dbReference>
<evidence type="ECO:0000256" key="4">
    <source>
        <dbReference type="ARBA" id="ARBA00023180"/>
    </source>
</evidence>
<keyword evidence="2" id="KW-0472">Membrane</keyword>
<dbReference type="InterPro" id="IPR013162">
    <property type="entry name" value="CD80_C2-set"/>
</dbReference>
<dbReference type="EMBL" id="JAXCGZ010011740">
    <property type="protein sequence ID" value="KAK7074187.1"/>
    <property type="molecule type" value="Genomic_DNA"/>
</dbReference>
<dbReference type="SUPFAM" id="SSF48726">
    <property type="entry name" value="Immunoglobulin"/>
    <property type="match status" value="3"/>
</dbReference>
<dbReference type="PANTHER" id="PTHR11640">
    <property type="entry name" value="NEPHRIN"/>
    <property type="match status" value="1"/>
</dbReference>
<feature type="chain" id="PRO_5042834616" description="Ig-like domain-containing protein" evidence="6">
    <location>
        <begin position="26"/>
        <end position="418"/>
    </location>
</feature>
<feature type="non-terminal residue" evidence="8">
    <location>
        <position position="1"/>
    </location>
</feature>
<keyword evidence="9" id="KW-1185">Reference proteome</keyword>
<dbReference type="SMART" id="SM00408">
    <property type="entry name" value="IGc2"/>
    <property type="match status" value="3"/>
</dbReference>
<feature type="signal peptide" evidence="6">
    <location>
        <begin position="1"/>
        <end position="25"/>
    </location>
</feature>
<keyword evidence="6" id="KW-0732">Signal</keyword>
<feature type="domain" description="Ig-like" evidence="7">
    <location>
        <begin position="296"/>
        <end position="382"/>
    </location>
</feature>
<dbReference type="InterPro" id="IPR036179">
    <property type="entry name" value="Ig-like_dom_sf"/>
</dbReference>
<evidence type="ECO:0000256" key="1">
    <source>
        <dbReference type="ARBA" id="ARBA00004479"/>
    </source>
</evidence>
<dbReference type="GO" id="GO:0050839">
    <property type="term" value="F:cell adhesion molecule binding"/>
    <property type="evidence" value="ECO:0007669"/>
    <property type="project" value="TreeGrafter"/>
</dbReference>
<dbReference type="InterPro" id="IPR003599">
    <property type="entry name" value="Ig_sub"/>
</dbReference>
<dbReference type="InterPro" id="IPR051275">
    <property type="entry name" value="Cell_adhesion_signaling"/>
</dbReference>
<dbReference type="GO" id="GO:0005911">
    <property type="term" value="C:cell-cell junction"/>
    <property type="evidence" value="ECO:0007669"/>
    <property type="project" value="TreeGrafter"/>
</dbReference>
<comment type="subcellular location">
    <subcellularLocation>
        <location evidence="1">Membrane</location>
        <topology evidence="1">Single-pass type I membrane protein</topology>
    </subcellularLocation>
</comment>
<dbReference type="Gene3D" id="2.60.40.10">
    <property type="entry name" value="Immunoglobulins"/>
    <property type="match status" value="3"/>
</dbReference>
<dbReference type="InterPro" id="IPR003598">
    <property type="entry name" value="Ig_sub2"/>
</dbReference>
<dbReference type="GO" id="GO:0005886">
    <property type="term" value="C:plasma membrane"/>
    <property type="evidence" value="ECO:0007669"/>
    <property type="project" value="TreeGrafter"/>
</dbReference>
<dbReference type="GO" id="GO:0098609">
    <property type="term" value="P:cell-cell adhesion"/>
    <property type="evidence" value="ECO:0007669"/>
    <property type="project" value="TreeGrafter"/>
</dbReference>
<evidence type="ECO:0000313" key="9">
    <source>
        <dbReference type="Proteomes" id="UP001381693"/>
    </source>
</evidence>
<evidence type="ECO:0000313" key="8">
    <source>
        <dbReference type="EMBL" id="KAK7074187.1"/>
    </source>
</evidence>
<proteinExistence type="predicted"/>
<sequence length="418" mass="46191">VTWVRCSMGLSRWLLALLLYQATFTTPTDVRYLRHSGRREGALAEALGQQAPSSQFSSSSMGHLNASTTTNPADLLFEDEPDPRLSVEERLVVRGQEVVLECVVPDEAKVIEGDDSVEGEVRWFHDGTLIDGDLRVSIMWTGRLVMSHAVSADSGLWWCHRSGRPAPKLRLVVTIPPERPYLMYGTAQLAAGARLTTREGNSITLHCIVEGGNPAPSITWILGGDDITSTSQIHSKWVAAEGVFNTRSNLTVPQVKRDLHNNTVACVVRHPALPLPVPVPLRLNIECKFGSPEDSPDFVLRRWPTWGSPVREGTTVSLLCSVDANPPSSPTWVKKTEGGTTDVASSGAWLNLTHVTGEDRGWYKCATVHRFGHYASHSVFINVLRKCTKLDFHGVLHIRIKLFFFPGVLCTQNLQPYE</sequence>
<name>A0AAN8WY48_HALRR</name>
<evidence type="ECO:0000256" key="3">
    <source>
        <dbReference type="ARBA" id="ARBA00023157"/>
    </source>
</evidence>